<feature type="compositionally biased region" description="Polar residues" evidence="1">
    <location>
        <begin position="53"/>
        <end position="65"/>
    </location>
</feature>
<dbReference type="EMBL" id="CAJVCH010140705">
    <property type="protein sequence ID" value="CAG7726844.1"/>
    <property type="molecule type" value="Genomic_DNA"/>
</dbReference>
<sequence>MDRPPKRKSLLAQQAALAGVSFDARGSGPSRPDSMRLNALPELVTPIGRPANQPASHSRVTSKSKIPSAVRPPSSVQCSSGRPRLDHRSKLGSRSNSSTNLHRTMTRSNSSTNLHRTVTRPQVKPTVPKSTMRRSVSMESFGPMSANRSAFTTPLNRG</sequence>
<feature type="compositionally biased region" description="Polar residues" evidence="1">
    <location>
        <begin position="92"/>
        <end position="120"/>
    </location>
</feature>
<evidence type="ECO:0000313" key="2">
    <source>
        <dbReference type="EMBL" id="CAG7726844.1"/>
    </source>
</evidence>
<dbReference type="Proteomes" id="UP000708208">
    <property type="component" value="Unassembled WGS sequence"/>
</dbReference>
<evidence type="ECO:0000313" key="3">
    <source>
        <dbReference type="Proteomes" id="UP000708208"/>
    </source>
</evidence>
<dbReference type="AlphaFoldDB" id="A0A8J2P0Z5"/>
<reference evidence="2" key="1">
    <citation type="submission" date="2021-06" db="EMBL/GenBank/DDBJ databases">
        <authorList>
            <person name="Hodson N. C."/>
            <person name="Mongue J. A."/>
            <person name="Jaron S. K."/>
        </authorList>
    </citation>
    <scope>NUCLEOTIDE SEQUENCE</scope>
</reference>
<feature type="compositionally biased region" description="Polar residues" evidence="1">
    <location>
        <begin position="146"/>
        <end position="158"/>
    </location>
</feature>
<comment type="caution">
    <text evidence="2">The sequence shown here is derived from an EMBL/GenBank/DDBJ whole genome shotgun (WGS) entry which is preliminary data.</text>
</comment>
<keyword evidence="3" id="KW-1185">Reference proteome</keyword>
<accession>A0A8J2P0Z5</accession>
<feature type="region of interest" description="Disordered" evidence="1">
    <location>
        <begin position="21"/>
        <end position="158"/>
    </location>
</feature>
<gene>
    <name evidence="2" type="ORF">AFUS01_LOCUS15727</name>
</gene>
<proteinExistence type="predicted"/>
<evidence type="ECO:0000256" key="1">
    <source>
        <dbReference type="SAM" id="MobiDB-lite"/>
    </source>
</evidence>
<name>A0A8J2P0Z5_9HEXA</name>
<organism evidence="2 3">
    <name type="scientific">Allacma fusca</name>
    <dbReference type="NCBI Taxonomy" id="39272"/>
    <lineage>
        <taxon>Eukaryota</taxon>
        <taxon>Metazoa</taxon>
        <taxon>Ecdysozoa</taxon>
        <taxon>Arthropoda</taxon>
        <taxon>Hexapoda</taxon>
        <taxon>Collembola</taxon>
        <taxon>Symphypleona</taxon>
        <taxon>Sminthuridae</taxon>
        <taxon>Allacma</taxon>
    </lineage>
</organism>
<protein>
    <submittedName>
        <fullName evidence="2">Uncharacterized protein</fullName>
    </submittedName>
</protein>